<proteinExistence type="predicted"/>
<comment type="caution">
    <text evidence="1">The sequence shown here is derived from an EMBL/GenBank/DDBJ whole genome shotgun (WGS) entry which is preliminary data.</text>
</comment>
<reference evidence="1 2" key="1">
    <citation type="submission" date="2021-03" db="EMBL/GenBank/DDBJ databases">
        <title>Sequencing the genomes of 1000 actinobacteria strains.</title>
        <authorList>
            <person name="Klenk H.-P."/>
        </authorList>
    </citation>
    <scope>NUCLEOTIDE SEQUENCE [LARGE SCALE GENOMIC DNA]</scope>
    <source>
        <strain evidence="1 2">DSM 40843</strain>
    </source>
</reference>
<evidence type="ECO:0000313" key="2">
    <source>
        <dbReference type="Proteomes" id="UP001519311"/>
    </source>
</evidence>
<sequence length="386" mass="41923">MTDSITWQDVTARRLARHRLDRPAPPGELPGVVGAMCGAHAQVMSAAELSVGLRTLGTTRTDVRDALWEDRTLVKAFGPRGTVHLLPTTELPLWTGALAAVPTPSSSMPQRARMDAAQTDAVVAAVADAVRDVEPPTIDELSEAVIARLGDWAADLVVPGFTGMWPRWRQALHTAGHRGAMCFGPNKGRKVTYTSPDRWLPGFRPAPAEEALAEVVRHYLHAYGPATSQQFAQWLSAPRRWAAELFTSLGDELRPVDVEGSPAWQLAADAGVEQPYVEHELRLMPYFDAYVVGSHPREQVFPGPAGERALSSGQAGTVQVMTIGGTAAGIWHQKRSGRKVELRVEAFTALDKRRLDELETQAQRVGEILEAKPVLTLGAVEAGKHL</sequence>
<dbReference type="RefSeq" id="WP_124282053.1">
    <property type="nucleotide sequence ID" value="NZ_BMWJ01000008.1"/>
</dbReference>
<organism evidence="1 2">
    <name type="scientific">Streptomyces clavifer</name>
    <dbReference type="NCBI Taxonomy" id="68188"/>
    <lineage>
        <taxon>Bacteria</taxon>
        <taxon>Bacillati</taxon>
        <taxon>Actinomycetota</taxon>
        <taxon>Actinomycetes</taxon>
        <taxon>Kitasatosporales</taxon>
        <taxon>Streptomycetaceae</taxon>
        <taxon>Streptomyces</taxon>
    </lineage>
</organism>
<dbReference type="Proteomes" id="UP001519311">
    <property type="component" value="Unassembled WGS sequence"/>
</dbReference>
<keyword evidence="2" id="KW-1185">Reference proteome</keyword>
<evidence type="ECO:0008006" key="3">
    <source>
        <dbReference type="Google" id="ProtNLM"/>
    </source>
</evidence>
<accession>A0ABS4VA55</accession>
<gene>
    <name evidence="1" type="ORF">JOF59_003181</name>
</gene>
<protein>
    <recommendedName>
        <fullName evidence="3">Winged helix DNA-binding domain-containing protein</fullName>
    </recommendedName>
</protein>
<evidence type="ECO:0000313" key="1">
    <source>
        <dbReference type="EMBL" id="MBP2360781.1"/>
    </source>
</evidence>
<dbReference type="PANTHER" id="PTHR38479:SF2">
    <property type="entry name" value="WINGED HELIX DNA-BINDING DOMAIN-CONTAINING PROTEIN"/>
    <property type="match status" value="1"/>
</dbReference>
<dbReference type="PANTHER" id="PTHR38479">
    <property type="entry name" value="LMO0824 PROTEIN"/>
    <property type="match status" value="1"/>
</dbReference>
<dbReference type="InterPro" id="IPR009351">
    <property type="entry name" value="AlkZ-like"/>
</dbReference>
<dbReference type="Pfam" id="PF06224">
    <property type="entry name" value="AlkZ-like"/>
    <property type="match status" value="1"/>
</dbReference>
<name>A0ABS4VA55_9ACTN</name>
<dbReference type="EMBL" id="JAGINS010000001">
    <property type="protein sequence ID" value="MBP2360781.1"/>
    <property type="molecule type" value="Genomic_DNA"/>
</dbReference>